<protein>
    <recommendedName>
        <fullName evidence="3">Bacterial sugar transferase domain-containing protein</fullName>
    </recommendedName>
</protein>
<feature type="transmembrane region" description="Helical" evidence="2">
    <location>
        <begin position="55"/>
        <end position="78"/>
    </location>
</feature>
<dbReference type="InterPro" id="IPR003362">
    <property type="entry name" value="Bact_transf"/>
</dbReference>
<organism evidence="4 5">
    <name type="scientific">Panacibacter ginsenosidivorans</name>
    <dbReference type="NCBI Taxonomy" id="1813871"/>
    <lineage>
        <taxon>Bacteria</taxon>
        <taxon>Pseudomonadati</taxon>
        <taxon>Bacteroidota</taxon>
        <taxon>Chitinophagia</taxon>
        <taxon>Chitinophagales</taxon>
        <taxon>Chitinophagaceae</taxon>
        <taxon>Panacibacter</taxon>
    </lineage>
</organism>
<feature type="transmembrane region" description="Helical" evidence="2">
    <location>
        <begin position="23"/>
        <end position="49"/>
    </location>
</feature>
<gene>
    <name evidence="4" type="ORF">FRZ67_15035</name>
</gene>
<sequence length="452" mass="52780">MKSCFTKFLSESKIYLMNLDKHYTLYFFESAVNNIIVNVALTGLIFISFPHDPGAYLIPLLLLVNTMWFLLFMIFNYFKNNGALFVSKKAEALLFQLISFYLLNSIFWIPGMNRKFFLIIYGVFSLSVLLLHFFGKALKKILLLILYKKDRERPEPKIISRLKDYFGNEFYDSNFQPSISGFENKKMNTLLYNSKGDISKISRVSINGEIQIDEVLENAEYTFDRVNLGDRIAVGKQYLNPYNIGIKGDLAVKKVINRLLKRLFDIIVSLFVIVFFLSWMVPLIGLLIKMESRGPVLFRQLRSGRNNRPFWCYKFRSMHVNESSDELQATKGDSRVTAIGAFLRKTSIDEFPQFINVLKGEMSIVGPRPHMLLHTEFYGARIDNYMKRLTVRQGLTGWAQVKGYRGETADIRFMEERVYHDLWYTENGNLWLDIKIIFLTLIKIFNDKSRAY</sequence>
<dbReference type="KEGG" id="pgin:FRZ67_15035"/>
<dbReference type="Pfam" id="PF02397">
    <property type="entry name" value="Bac_transf"/>
    <property type="match status" value="1"/>
</dbReference>
<evidence type="ECO:0000313" key="4">
    <source>
        <dbReference type="EMBL" id="QEC68556.1"/>
    </source>
</evidence>
<dbReference type="GO" id="GO:0016780">
    <property type="term" value="F:phosphotransferase activity, for other substituted phosphate groups"/>
    <property type="evidence" value="ECO:0007669"/>
    <property type="project" value="TreeGrafter"/>
</dbReference>
<dbReference type="OrthoDB" id="9808602at2"/>
<keyword evidence="2" id="KW-0812">Transmembrane</keyword>
<dbReference type="Proteomes" id="UP000321533">
    <property type="component" value="Chromosome"/>
</dbReference>
<comment type="similarity">
    <text evidence="1">Belongs to the bacterial sugar transferase family.</text>
</comment>
<dbReference type="PANTHER" id="PTHR30576">
    <property type="entry name" value="COLANIC BIOSYNTHESIS UDP-GLUCOSE LIPID CARRIER TRANSFERASE"/>
    <property type="match status" value="1"/>
</dbReference>
<feature type="transmembrane region" description="Helical" evidence="2">
    <location>
        <begin position="263"/>
        <end position="288"/>
    </location>
</feature>
<name>A0A5B8VD29_9BACT</name>
<evidence type="ECO:0000313" key="5">
    <source>
        <dbReference type="Proteomes" id="UP000321533"/>
    </source>
</evidence>
<evidence type="ECO:0000259" key="3">
    <source>
        <dbReference type="Pfam" id="PF02397"/>
    </source>
</evidence>
<keyword evidence="2" id="KW-0472">Membrane</keyword>
<reference evidence="4 5" key="1">
    <citation type="journal article" date="2016" name="Int. J. Syst. Evol. Microbiol.">
        <title>Panacibacter ginsenosidivorans gen. nov., sp. nov., with ginsenoside converting activity isolated from soil of a ginseng field.</title>
        <authorList>
            <person name="Siddiqi M.Z."/>
            <person name="Muhammad Shafi S."/>
            <person name="Choi K.D."/>
            <person name="Im W.T."/>
        </authorList>
    </citation>
    <scope>NUCLEOTIDE SEQUENCE [LARGE SCALE GENOMIC DNA]</scope>
    <source>
        <strain evidence="4 5">Gsoil1550</strain>
    </source>
</reference>
<keyword evidence="2" id="KW-1133">Transmembrane helix</keyword>
<keyword evidence="5" id="KW-1185">Reference proteome</keyword>
<dbReference type="AlphaFoldDB" id="A0A5B8VD29"/>
<accession>A0A5B8VD29</accession>
<dbReference type="PANTHER" id="PTHR30576:SF0">
    <property type="entry name" value="UNDECAPRENYL-PHOSPHATE N-ACETYLGALACTOSAMINYL 1-PHOSPHATE TRANSFERASE-RELATED"/>
    <property type="match status" value="1"/>
</dbReference>
<feature type="transmembrane region" description="Helical" evidence="2">
    <location>
        <begin position="90"/>
        <end position="110"/>
    </location>
</feature>
<feature type="domain" description="Bacterial sugar transferase" evidence="3">
    <location>
        <begin position="261"/>
        <end position="445"/>
    </location>
</feature>
<feature type="transmembrane region" description="Helical" evidence="2">
    <location>
        <begin position="116"/>
        <end position="134"/>
    </location>
</feature>
<proteinExistence type="inferred from homology"/>
<evidence type="ECO:0000256" key="1">
    <source>
        <dbReference type="ARBA" id="ARBA00006464"/>
    </source>
</evidence>
<evidence type="ECO:0000256" key="2">
    <source>
        <dbReference type="SAM" id="Phobius"/>
    </source>
</evidence>
<dbReference type="EMBL" id="CP042435">
    <property type="protein sequence ID" value="QEC68556.1"/>
    <property type="molecule type" value="Genomic_DNA"/>
</dbReference>